<accession>A0A410M9L8</accession>
<keyword evidence="5 6" id="KW-0472">Membrane</keyword>
<proteinExistence type="predicted"/>
<name>A0A410M9L8_9BACI</name>
<dbReference type="OrthoDB" id="2351575at2"/>
<dbReference type="GO" id="GO:0005886">
    <property type="term" value="C:plasma membrane"/>
    <property type="evidence" value="ECO:0007669"/>
    <property type="project" value="UniProtKB-SubCell"/>
</dbReference>
<dbReference type="PANTHER" id="PTHR23513">
    <property type="entry name" value="INTEGRAL MEMBRANE EFFLUX PROTEIN-RELATED"/>
    <property type="match status" value="1"/>
</dbReference>
<dbReference type="SUPFAM" id="SSF103473">
    <property type="entry name" value="MFS general substrate transporter"/>
    <property type="match status" value="1"/>
</dbReference>
<dbReference type="InterPro" id="IPR011701">
    <property type="entry name" value="MFS"/>
</dbReference>
<keyword evidence="3 6" id="KW-0812">Transmembrane</keyword>
<dbReference type="KEGG" id="hli:HLI_03935"/>
<feature type="transmembrane region" description="Helical" evidence="6">
    <location>
        <begin position="138"/>
        <end position="160"/>
    </location>
</feature>
<feature type="transmembrane region" description="Helical" evidence="6">
    <location>
        <begin position="98"/>
        <end position="117"/>
    </location>
</feature>
<evidence type="ECO:0000256" key="5">
    <source>
        <dbReference type="ARBA" id="ARBA00023136"/>
    </source>
</evidence>
<feature type="transmembrane region" description="Helical" evidence="6">
    <location>
        <begin position="221"/>
        <end position="242"/>
    </location>
</feature>
<dbReference type="EMBL" id="CP026118">
    <property type="protein sequence ID" value="QAS51429.1"/>
    <property type="molecule type" value="Genomic_DNA"/>
</dbReference>
<dbReference type="GO" id="GO:0022857">
    <property type="term" value="F:transmembrane transporter activity"/>
    <property type="evidence" value="ECO:0007669"/>
    <property type="project" value="InterPro"/>
</dbReference>
<evidence type="ECO:0000256" key="2">
    <source>
        <dbReference type="ARBA" id="ARBA00022475"/>
    </source>
</evidence>
<dbReference type="InterPro" id="IPR036259">
    <property type="entry name" value="MFS_trans_sf"/>
</dbReference>
<feature type="transmembrane region" description="Helical" evidence="6">
    <location>
        <begin position="343"/>
        <end position="365"/>
    </location>
</feature>
<evidence type="ECO:0000313" key="8">
    <source>
        <dbReference type="Proteomes" id="UP000287756"/>
    </source>
</evidence>
<feature type="transmembrane region" description="Helical" evidence="6">
    <location>
        <begin position="371"/>
        <end position="391"/>
    </location>
</feature>
<evidence type="ECO:0000256" key="3">
    <source>
        <dbReference type="ARBA" id="ARBA00022692"/>
    </source>
</evidence>
<evidence type="ECO:0000256" key="1">
    <source>
        <dbReference type="ARBA" id="ARBA00004651"/>
    </source>
</evidence>
<dbReference type="Pfam" id="PF07690">
    <property type="entry name" value="MFS_1"/>
    <property type="match status" value="1"/>
</dbReference>
<feature type="transmembrane region" description="Helical" evidence="6">
    <location>
        <begin position="166"/>
        <end position="184"/>
    </location>
</feature>
<reference evidence="7 8" key="1">
    <citation type="submission" date="2018-01" db="EMBL/GenBank/DDBJ databases">
        <title>The whole genome sequencing and assembly of Halobacillus litoralis ERB031 strain.</title>
        <authorList>
            <person name="Lee S.-J."/>
            <person name="Park M.-K."/>
            <person name="Kim J.-Y."/>
            <person name="Lee Y.-J."/>
            <person name="Yi H."/>
            <person name="Bahn Y.-S."/>
            <person name="Kim J.F."/>
            <person name="Lee D.-W."/>
        </authorList>
    </citation>
    <scope>NUCLEOTIDE SEQUENCE [LARGE SCALE GENOMIC DNA]</scope>
    <source>
        <strain evidence="7 8">ERB 031</strain>
    </source>
</reference>
<gene>
    <name evidence="7" type="ORF">HLI_03935</name>
</gene>
<feature type="transmembrane region" description="Helical" evidence="6">
    <location>
        <begin position="254"/>
        <end position="272"/>
    </location>
</feature>
<keyword evidence="2" id="KW-1003">Cell membrane</keyword>
<dbReference type="AlphaFoldDB" id="A0A410M9L8"/>
<evidence type="ECO:0000256" key="4">
    <source>
        <dbReference type="ARBA" id="ARBA00022989"/>
    </source>
</evidence>
<evidence type="ECO:0000256" key="6">
    <source>
        <dbReference type="SAM" id="Phobius"/>
    </source>
</evidence>
<keyword evidence="4 6" id="KW-1133">Transmembrane helix</keyword>
<dbReference type="Gene3D" id="1.20.1250.20">
    <property type="entry name" value="MFS general substrate transporter like domains"/>
    <property type="match status" value="1"/>
</dbReference>
<protein>
    <submittedName>
        <fullName evidence="7">MFS transporter</fullName>
    </submittedName>
</protein>
<feature type="transmembrane region" description="Helical" evidence="6">
    <location>
        <begin position="284"/>
        <end position="300"/>
    </location>
</feature>
<dbReference type="PANTHER" id="PTHR23513:SF19">
    <property type="entry name" value="MAJOR FACILITATOR SUPERFAMILY (MFS) PROFILE DOMAIN-CONTAINING PROTEIN"/>
    <property type="match status" value="1"/>
</dbReference>
<feature type="transmembrane region" description="Helical" evidence="6">
    <location>
        <begin position="7"/>
        <end position="32"/>
    </location>
</feature>
<dbReference type="RefSeq" id="WP_128523192.1">
    <property type="nucleotide sequence ID" value="NZ_CP026118.1"/>
</dbReference>
<comment type="subcellular location">
    <subcellularLocation>
        <location evidence="1">Cell membrane</location>
        <topology evidence="1">Multi-pass membrane protein</topology>
    </subcellularLocation>
</comment>
<dbReference type="Proteomes" id="UP000287756">
    <property type="component" value="Chromosome"/>
</dbReference>
<dbReference type="CDD" id="cd06173">
    <property type="entry name" value="MFS_MefA_like"/>
    <property type="match status" value="1"/>
</dbReference>
<sequence>MKSSSFRFLWIGQTMANLGDVFYIVALISIMYTVSQSAFYLALLPFINTFGRFISGYLSPLLFNKYPLKTLLSGSQISKTFFLFIIASLTTVQSKGSIMIILLIIFTIAFLDGWAAPASRAMLPRLVNKEEIVKANSFFSVISQIIQLGGWALGGILVAWIGGQTVIWLTFILFIISSGLMTLIQDSTEFHLPKEKHPIGTVLKEGWKIIWRTPVFRKIHVVIFIESIANVVWIAAIIYVFVSEVLQKGEAWWGYINTTFFIGLLIGGLFCAKYSSIIEKNLKKLMIFTSFSVSAVTLLFGYNSIAWMSLLLSVLYGIVEQIKSITMETYLQKEASSNDLPKIYGAQGALTSLTFGFASLLLGGMADVFGVQYVFLFAGTLLAVAAVYSFISRGSFPEKYTNDYEV</sequence>
<evidence type="ECO:0000313" key="7">
    <source>
        <dbReference type="EMBL" id="QAS51429.1"/>
    </source>
</evidence>
<organism evidence="7 8">
    <name type="scientific">Halobacillus litoralis</name>
    <dbReference type="NCBI Taxonomy" id="45668"/>
    <lineage>
        <taxon>Bacteria</taxon>
        <taxon>Bacillati</taxon>
        <taxon>Bacillota</taxon>
        <taxon>Bacilli</taxon>
        <taxon>Bacillales</taxon>
        <taxon>Bacillaceae</taxon>
        <taxon>Halobacillus</taxon>
    </lineage>
</organism>